<dbReference type="Pfam" id="PF00155">
    <property type="entry name" value="Aminotran_1_2"/>
    <property type="match status" value="1"/>
</dbReference>
<dbReference type="InterPro" id="IPR015421">
    <property type="entry name" value="PyrdxlP-dep_Trfase_major"/>
</dbReference>
<dbReference type="InterPro" id="IPR015422">
    <property type="entry name" value="PyrdxlP-dep_Trfase_small"/>
</dbReference>
<dbReference type="AlphaFoldDB" id="A0A1C3NNN4"/>
<dbReference type="GO" id="GO:0030170">
    <property type="term" value="F:pyridoxal phosphate binding"/>
    <property type="evidence" value="ECO:0007669"/>
    <property type="project" value="InterPro"/>
</dbReference>
<feature type="domain" description="Aminotransferase class I/classII large" evidence="3">
    <location>
        <begin position="69"/>
        <end position="178"/>
    </location>
</feature>
<evidence type="ECO:0000256" key="2">
    <source>
        <dbReference type="ARBA" id="ARBA00022679"/>
    </source>
</evidence>
<evidence type="ECO:0000256" key="1">
    <source>
        <dbReference type="ARBA" id="ARBA00001933"/>
    </source>
</evidence>
<dbReference type="InterPro" id="IPR050087">
    <property type="entry name" value="AON_synthase_class-II"/>
</dbReference>
<accession>A0A1C3NNN4</accession>
<sequence>MPHSGENFDPAAMFGGRDLTLVQRATYIGAMARNDRADLRMAYYRIICSAADREVLALDPDGTSVQRLLMFGSNNYLGLANHPKVRERVMRAIDQYGTGIGGPPFLNGYLRITQELEERLAAHKQQEDAMIFSSGFSANLALPGGLARRTDCVYYDEYSHASLFDGLRLGGIPAKRFAHN</sequence>
<name>A0A1C3NNN4_9XANT</name>
<dbReference type="STRING" id="56449.XBLMG947_2738"/>
<gene>
    <name evidence="4" type="ORF">XBLMG947_2738</name>
</gene>
<dbReference type="GO" id="GO:0016874">
    <property type="term" value="F:ligase activity"/>
    <property type="evidence" value="ECO:0007669"/>
    <property type="project" value="UniProtKB-KW"/>
</dbReference>
<keyword evidence="4" id="KW-0436">Ligase</keyword>
<dbReference type="GO" id="GO:0016740">
    <property type="term" value="F:transferase activity"/>
    <property type="evidence" value="ECO:0007669"/>
    <property type="project" value="UniProtKB-KW"/>
</dbReference>
<comment type="cofactor">
    <cofactor evidence="1">
        <name>pyridoxal 5'-phosphate</name>
        <dbReference type="ChEBI" id="CHEBI:597326"/>
    </cofactor>
</comment>
<reference evidence="4 5" key="1">
    <citation type="submission" date="2016-06" db="EMBL/GenBank/DDBJ databases">
        <authorList>
            <person name="Kjaerup R.B."/>
            <person name="Dalgaard T.S."/>
            <person name="Juul-Madsen H.R."/>
        </authorList>
    </citation>
    <scope>NUCLEOTIDE SEQUENCE [LARGE SCALE GENOMIC DNA]</scope>
    <source>
        <strain evidence="4">LMG947</strain>
    </source>
</reference>
<dbReference type="Gene3D" id="3.90.1150.10">
    <property type="entry name" value="Aspartate Aminotransferase, domain 1"/>
    <property type="match status" value="1"/>
</dbReference>
<dbReference type="InterPro" id="IPR015424">
    <property type="entry name" value="PyrdxlP-dep_Trfase"/>
</dbReference>
<evidence type="ECO:0000313" key="5">
    <source>
        <dbReference type="Proteomes" id="UP000092503"/>
    </source>
</evidence>
<proteinExistence type="predicted"/>
<evidence type="ECO:0000259" key="3">
    <source>
        <dbReference type="Pfam" id="PF00155"/>
    </source>
</evidence>
<dbReference type="Gene3D" id="3.40.640.10">
    <property type="entry name" value="Type I PLP-dependent aspartate aminotransferase-like (Major domain)"/>
    <property type="match status" value="1"/>
</dbReference>
<dbReference type="SUPFAM" id="SSF53383">
    <property type="entry name" value="PLP-dependent transferases"/>
    <property type="match status" value="1"/>
</dbReference>
<dbReference type="Proteomes" id="UP000092503">
    <property type="component" value="Unassembled WGS sequence"/>
</dbReference>
<organism evidence="4 5">
    <name type="scientific">Xanthomonas bromi</name>
    <dbReference type="NCBI Taxonomy" id="56449"/>
    <lineage>
        <taxon>Bacteria</taxon>
        <taxon>Pseudomonadati</taxon>
        <taxon>Pseudomonadota</taxon>
        <taxon>Gammaproteobacteria</taxon>
        <taxon>Lysobacterales</taxon>
        <taxon>Lysobacteraceae</taxon>
        <taxon>Xanthomonas</taxon>
    </lineage>
</organism>
<dbReference type="InterPro" id="IPR004839">
    <property type="entry name" value="Aminotransferase_I/II_large"/>
</dbReference>
<dbReference type="PANTHER" id="PTHR13693:SF3">
    <property type="entry name" value="LD36009P"/>
    <property type="match status" value="1"/>
</dbReference>
<dbReference type="PANTHER" id="PTHR13693">
    <property type="entry name" value="CLASS II AMINOTRANSFERASE/8-AMINO-7-OXONONANOATE SYNTHASE"/>
    <property type="match status" value="1"/>
</dbReference>
<dbReference type="EMBL" id="FLTX01000041">
    <property type="protein sequence ID" value="SBV51948.1"/>
    <property type="molecule type" value="Genomic_DNA"/>
</dbReference>
<protein>
    <submittedName>
        <fullName evidence="4">2-amino-3-ketobutyrate CoA ligase</fullName>
    </submittedName>
</protein>
<keyword evidence="2" id="KW-0808">Transferase</keyword>
<evidence type="ECO:0000313" key="4">
    <source>
        <dbReference type="EMBL" id="SBV51948.1"/>
    </source>
</evidence>